<gene>
    <name evidence="1" type="ORF">SteCoe_4740</name>
</gene>
<comment type="caution">
    <text evidence="1">The sequence shown here is derived from an EMBL/GenBank/DDBJ whole genome shotgun (WGS) entry which is preliminary data.</text>
</comment>
<keyword evidence="2" id="KW-1185">Reference proteome</keyword>
<name>A0A1R2CU56_9CILI</name>
<organism evidence="1 2">
    <name type="scientific">Stentor coeruleus</name>
    <dbReference type="NCBI Taxonomy" id="5963"/>
    <lineage>
        <taxon>Eukaryota</taxon>
        <taxon>Sar</taxon>
        <taxon>Alveolata</taxon>
        <taxon>Ciliophora</taxon>
        <taxon>Postciliodesmatophora</taxon>
        <taxon>Heterotrichea</taxon>
        <taxon>Heterotrichida</taxon>
        <taxon>Stentoridae</taxon>
        <taxon>Stentor</taxon>
    </lineage>
</organism>
<protein>
    <submittedName>
        <fullName evidence="1">Uncharacterized protein</fullName>
    </submittedName>
</protein>
<proteinExistence type="predicted"/>
<accession>A0A1R2CU56</accession>
<reference evidence="1 2" key="1">
    <citation type="submission" date="2016-11" db="EMBL/GenBank/DDBJ databases">
        <title>The macronuclear genome of Stentor coeruleus: a giant cell with tiny introns.</title>
        <authorList>
            <person name="Slabodnick M."/>
            <person name="Ruby J.G."/>
            <person name="Reiff S.B."/>
            <person name="Swart E.C."/>
            <person name="Gosai S."/>
            <person name="Prabakaran S."/>
            <person name="Witkowska E."/>
            <person name="Larue G.E."/>
            <person name="Fisher S."/>
            <person name="Freeman R.M."/>
            <person name="Gunawardena J."/>
            <person name="Chu W."/>
            <person name="Stover N.A."/>
            <person name="Gregory B.D."/>
            <person name="Nowacki M."/>
            <person name="Derisi J."/>
            <person name="Roy S.W."/>
            <person name="Marshall W.F."/>
            <person name="Sood P."/>
        </authorList>
    </citation>
    <scope>NUCLEOTIDE SEQUENCE [LARGE SCALE GENOMIC DNA]</scope>
    <source>
        <strain evidence="1">WM001</strain>
    </source>
</reference>
<evidence type="ECO:0000313" key="2">
    <source>
        <dbReference type="Proteomes" id="UP000187209"/>
    </source>
</evidence>
<evidence type="ECO:0000313" key="1">
    <source>
        <dbReference type="EMBL" id="OMJ92500.1"/>
    </source>
</evidence>
<sequence length="439" mass="51141">MYNQCVADFSCECSVCKKQARGKAELPKIKSLKTTHRNIGTRKRFIWLLAELGIQSLTHEVAIPTPEVVVFGKCRPQFLIQSSNHLLKYSTSGDKLRLTEILKSYTKIVRNRKKEEKPGVKSSEPYGKEIALLRYTLNNKDNDSIDETPEYENGPLRVLSEKEFFDFMYERAGSNLWKNIVYIQTVIKCKTGIGDVISINYSTAKPMNLDDLKSALVYDADEKIMSNDNISYCQLICKRIDALMHFYSRLEILHMKAEFCQDDLGKIWFMYATDICVRQVNMPKQLTNEQGKLTEEELAALNADLDERITQCSGKPKFEEYSNKMIGIYHNVKEKADVDRVLTAKPVCYVDNNLIQELQTRHTWIKNNPIIRKSAFKMNRDKSSFDPRNTSRTKQRFELIKNYSKNEDFFPTNYTQRREWIYTPTPEPNLRNKSSFILR</sequence>
<dbReference type="Proteomes" id="UP000187209">
    <property type="component" value="Unassembled WGS sequence"/>
</dbReference>
<dbReference type="AlphaFoldDB" id="A0A1R2CU56"/>
<dbReference type="EMBL" id="MPUH01000060">
    <property type="protein sequence ID" value="OMJ92500.1"/>
    <property type="molecule type" value="Genomic_DNA"/>
</dbReference>
<dbReference type="OrthoDB" id="325741at2759"/>